<evidence type="ECO:0000256" key="2">
    <source>
        <dbReference type="ARBA" id="ARBA00023180"/>
    </source>
</evidence>
<dbReference type="PANTHER" id="PTHR13234:SF68">
    <property type="entry name" value="GH19763P"/>
    <property type="match status" value="1"/>
</dbReference>
<gene>
    <name evidence="5" type="primary">LOC113520054</name>
</gene>
<keyword evidence="2" id="KW-0325">Glycoprotein</keyword>
<proteinExistence type="inferred from homology"/>
<keyword evidence="3" id="KW-0732">Signal</keyword>
<protein>
    <submittedName>
        <fullName evidence="5">GILT-like protein 1</fullName>
    </submittedName>
</protein>
<sequence>MISKILFSVLLCTLVLGVTSEIEVIDGKIKITTLTTAGCVHTVNFISNQLAPTYALYEQYLDVEFLPWGRTIKYDNGTFYCQFSPNNCWANRLHRCVLNFLRDNQAAQVRYMDCEFSVPQPAFQNSSYSCVQNEGLSLIDVDYCVRNPDLDDLDAIAEEASRPAMDPETGINGLPAVVINGIIDIELSRQARANLRGLVCTALANSGVTNISISSCGN</sequence>
<dbReference type="GO" id="GO:0016671">
    <property type="term" value="F:oxidoreductase activity, acting on a sulfur group of donors, disulfide as acceptor"/>
    <property type="evidence" value="ECO:0007669"/>
    <property type="project" value="InterPro"/>
</dbReference>
<keyword evidence="4" id="KW-1185">Reference proteome</keyword>
<evidence type="ECO:0000313" key="5">
    <source>
        <dbReference type="RefSeq" id="XP_026761116.2"/>
    </source>
</evidence>
<reference evidence="5" key="1">
    <citation type="submission" date="2025-08" db="UniProtKB">
        <authorList>
            <consortium name="RefSeq"/>
        </authorList>
    </citation>
    <scope>IDENTIFICATION</scope>
    <source>
        <tissue evidence="5">Whole larvae</tissue>
    </source>
</reference>
<evidence type="ECO:0000313" key="4">
    <source>
        <dbReference type="Proteomes" id="UP001652740"/>
    </source>
</evidence>
<evidence type="ECO:0000256" key="3">
    <source>
        <dbReference type="SAM" id="SignalP"/>
    </source>
</evidence>
<feature type="chain" id="PRO_5047197335" evidence="3">
    <location>
        <begin position="21"/>
        <end position="218"/>
    </location>
</feature>
<dbReference type="Proteomes" id="UP001652740">
    <property type="component" value="Unplaced"/>
</dbReference>
<dbReference type="RefSeq" id="XP_026761116.2">
    <property type="nucleotide sequence ID" value="XM_026905315.3"/>
</dbReference>
<comment type="similarity">
    <text evidence="1">Belongs to the GILT family.</text>
</comment>
<dbReference type="PANTHER" id="PTHR13234">
    <property type="entry name" value="GAMMA-INTERFERON INDUCIBLE LYSOSOMAL THIOL REDUCTASE GILT"/>
    <property type="match status" value="1"/>
</dbReference>
<name>A0A6J1WXV5_GALME</name>
<dbReference type="InterPro" id="IPR004911">
    <property type="entry name" value="Interferon-induced_GILT"/>
</dbReference>
<dbReference type="InParanoid" id="A0A6J1WXV5"/>
<dbReference type="AlphaFoldDB" id="A0A6J1WXV5"/>
<organism evidence="4 5">
    <name type="scientific">Galleria mellonella</name>
    <name type="common">Greater wax moth</name>
    <dbReference type="NCBI Taxonomy" id="7137"/>
    <lineage>
        <taxon>Eukaryota</taxon>
        <taxon>Metazoa</taxon>
        <taxon>Ecdysozoa</taxon>
        <taxon>Arthropoda</taxon>
        <taxon>Hexapoda</taxon>
        <taxon>Insecta</taxon>
        <taxon>Pterygota</taxon>
        <taxon>Neoptera</taxon>
        <taxon>Endopterygota</taxon>
        <taxon>Lepidoptera</taxon>
        <taxon>Glossata</taxon>
        <taxon>Ditrysia</taxon>
        <taxon>Pyraloidea</taxon>
        <taxon>Pyralidae</taxon>
        <taxon>Galleriinae</taxon>
        <taxon>Galleria</taxon>
    </lineage>
</organism>
<accession>A0A6J1WXV5</accession>
<evidence type="ECO:0000256" key="1">
    <source>
        <dbReference type="ARBA" id="ARBA00005679"/>
    </source>
</evidence>
<dbReference type="GeneID" id="113520054"/>
<feature type="signal peptide" evidence="3">
    <location>
        <begin position="1"/>
        <end position="20"/>
    </location>
</feature>
<dbReference type="Pfam" id="PF03227">
    <property type="entry name" value="GILT"/>
    <property type="match status" value="1"/>
</dbReference>
<dbReference type="KEGG" id="gmw:113520054"/>